<name>A0A815CAW5_ADIRI</name>
<gene>
    <name evidence="2" type="ORF">XAT740_LOCUS27845</name>
</gene>
<evidence type="ECO:0000313" key="2">
    <source>
        <dbReference type="EMBL" id="CAF1281559.1"/>
    </source>
</evidence>
<reference evidence="2" key="1">
    <citation type="submission" date="2021-02" db="EMBL/GenBank/DDBJ databases">
        <authorList>
            <person name="Nowell W R."/>
        </authorList>
    </citation>
    <scope>NUCLEOTIDE SEQUENCE</scope>
</reference>
<evidence type="ECO:0000313" key="3">
    <source>
        <dbReference type="Proteomes" id="UP000663828"/>
    </source>
</evidence>
<proteinExistence type="predicted"/>
<accession>A0A815CAW5</accession>
<organism evidence="2 3">
    <name type="scientific">Adineta ricciae</name>
    <name type="common">Rotifer</name>
    <dbReference type="NCBI Taxonomy" id="249248"/>
    <lineage>
        <taxon>Eukaryota</taxon>
        <taxon>Metazoa</taxon>
        <taxon>Spiralia</taxon>
        <taxon>Gnathifera</taxon>
        <taxon>Rotifera</taxon>
        <taxon>Eurotatoria</taxon>
        <taxon>Bdelloidea</taxon>
        <taxon>Adinetida</taxon>
        <taxon>Adinetidae</taxon>
        <taxon>Adineta</taxon>
    </lineage>
</organism>
<dbReference type="Proteomes" id="UP000663828">
    <property type="component" value="Unassembled WGS sequence"/>
</dbReference>
<feature type="region of interest" description="Disordered" evidence="1">
    <location>
        <begin position="40"/>
        <end position="62"/>
    </location>
</feature>
<dbReference type="AlphaFoldDB" id="A0A815CAW5"/>
<sequence>MLATSHCPIKPKLNQQYWIDQHSIQIPWLNFLTSQSIPEETDSSEYSRSHRTESESSSSSEESYIILEITQPDKSQQLNYAEIIEYKQCVQPLIIEIPKQERAVEHQCEPINEHEKVIQRTNLILFHVAQKLDKAISVSDEDFHEDIRQSTINQYSIGTTNTLIEPTKSKTETTIVKHIYEFDDPPKEKYHRVKEQIKTNSNASKSSTVLRLIRDRTRHVKSKYTLSNKESLSNEPELLNVKYLDGRPSLSHPNYSKKLVSESNLSTSSSYGKRLMNHVQMLLKPSSHSQRTSFRLS</sequence>
<feature type="compositionally biased region" description="Basic and acidic residues" evidence="1">
    <location>
        <begin position="45"/>
        <end position="54"/>
    </location>
</feature>
<protein>
    <submittedName>
        <fullName evidence="2">Uncharacterized protein</fullName>
    </submittedName>
</protein>
<evidence type="ECO:0000256" key="1">
    <source>
        <dbReference type="SAM" id="MobiDB-lite"/>
    </source>
</evidence>
<dbReference type="EMBL" id="CAJNOR010002347">
    <property type="protein sequence ID" value="CAF1281559.1"/>
    <property type="molecule type" value="Genomic_DNA"/>
</dbReference>
<comment type="caution">
    <text evidence="2">The sequence shown here is derived from an EMBL/GenBank/DDBJ whole genome shotgun (WGS) entry which is preliminary data.</text>
</comment>
<keyword evidence="3" id="KW-1185">Reference proteome</keyword>